<keyword evidence="3 5" id="KW-0732">Signal</keyword>
<feature type="signal peptide" evidence="5">
    <location>
        <begin position="1"/>
        <end position="22"/>
    </location>
</feature>
<dbReference type="SUPFAM" id="SSF53850">
    <property type="entry name" value="Periplasmic binding protein-like II"/>
    <property type="match status" value="1"/>
</dbReference>
<evidence type="ECO:0000256" key="4">
    <source>
        <dbReference type="SAM" id="MobiDB-lite"/>
    </source>
</evidence>
<dbReference type="InterPro" id="IPR000914">
    <property type="entry name" value="SBP_5_dom"/>
</dbReference>
<comment type="similarity">
    <text evidence="1">Belongs to the bacterial solute-binding protein 5 family.</text>
</comment>
<dbReference type="PANTHER" id="PTHR30290:SF9">
    <property type="entry name" value="OLIGOPEPTIDE-BINDING PROTEIN APPA"/>
    <property type="match status" value="1"/>
</dbReference>
<feature type="compositionally biased region" description="Polar residues" evidence="4">
    <location>
        <begin position="26"/>
        <end position="38"/>
    </location>
</feature>
<dbReference type="PROSITE" id="PS51257">
    <property type="entry name" value="PROKAR_LIPOPROTEIN"/>
    <property type="match status" value="1"/>
</dbReference>
<dbReference type="PANTHER" id="PTHR30290">
    <property type="entry name" value="PERIPLASMIC BINDING COMPONENT OF ABC TRANSPORTER"/>
    <property type="match status" value="1"/>
</dbReference>
<evidence type="ECO:0000259" key="6">
    <source>
        <dbReference type="Pfam" id="PF00496"/>
    </source>
</evidence>
<comment type="caution">
    <text evidence="7">The sequence shown here is derived from an EMBL/GenBank/DDBJ whole genome shotgun (WGS) entry which is preliminary data.</text>
</comment>
<keyword evidence="8" id="KW-1185">Reference proteome</keyword>
<dbReference type="EMBL" id="JAOQIO010000065">
    <property type="protein sequence ID" value="MCU6793702.1"/>
    <property type="molecule type" value="Genomic_DNA"/>
</dbReference>
<dbReference type="PIRSF" id="PIRSF002741">
    <property type="entry name" value="MppA"/>
    <property type="match status" value="1"/>
</dbReference>
<dbReference type="Proteomes" id="UP001652445">
    <property type="component" value="Unassembled WGS sequence"/>
</dbReference>
<evidence type="ECO:0000256" key="2">
    <source>
        <dbReference type="ARBA" id="ARBA00022448"/>
    </source>
</evidence>
<dbReference type="Pfam" id="PF00496">
    <property type="entry name" value="SBP_bac_5"/>
    <property type="match status" value="1"/>
</dbReference>
<keyword evidence="2" id="KW-0813">Transport</keyword>
<evidence type="ECO:0000256" key="1">
    <source>
        <dbReference type="ARBA" id="ARBA00005695"/>
    </source>
</evidence>
<evidence type="ECO:0000256" key="3">
    <source>
        <dbReference type="ARBA" id="ARBA00022729"/>
    </source>
</evidence>
<gene>
    <name evidence="7" type="ORF">OB236_16470</name>
</gene>
<feature type="region of interest" description="Disordered" evidence="4">
    <location>
        <begin position="26"/>
        <end position="51"/>
    </location>
</feature>
<dbReference type="RefSeq" id="WP_262684937.1">
    <property type="nucleotide sequence ID" value="NZ_JAOQIO010000065.1"/>
</dbReference>
<evidence type="ECO:0000313" key="8">
    <source>
        <dbReference type="Proteomes" id="UP001652445"/>
    </source>
</evidence>
<name>A0ABT2UGG7_9BACL</name>
<protein>
    <submittedName>
        <fullName evidence="7">ABC transporter substrate-binding protein</fullName>
    </submittedName>
</protein>
<feature type="domain" description="Solute-binding protein family 5" evidence="6">
    <location>
        <begin position="95"/>
        <end position="469"/>
    </location>
</feature>
<evidence type="ECO:0000256" key="5">
    <source>
        <dbReference type="SAM" id="SignalP"/>
    </source>
</evidence>
<dbReference type="Gene3D" id="3.40.190.10">
    <property type="entry name" value="Periplasmic binding protein-like II"/>
    <property type="match status" value="1"/>
</dbReference>
<dbReference type="Gene3D" id="3.90.76.10">
    <property type="entry name" value="Dipeptide-binding Protein, Domain 1"/>
    <property type="match status" value="1"/>
</dbReference>
<dbReference type="Gene3D" id="3.10.105.10">
    <property type="entry name" value="Dipeptide-binding Protein, Domain 3"/>
    <property type="match status" value="1"/>
</dbReference>
<sequence>MRAGLKKALVFASLIALFVVSACSGSTKTVSNPTSGDNKPTETAKPSTGKKTVSIGLSNAPGAFNPINATDSTAGVLVSVLFDPLMSLDEATLKFLPKLADSIETKDNLTYTVKLNPKAKWTDGNPVTADDVIFTIQLIGNPKVTAKATSSYALLEGFDAKGQLPAGGGEIPGVKKIDDYTIQYKMVAPTDENLFKSRFATINTLPKHIFKDVDPEKLNQHPFMQKPNVTNGSFKFVTNEKDQYVEFEANKDYFRGAPKLDKVFFKFMPSANIVAQLQSGEIDMNYPGLGTIAVQDFEKVKSMPNIKTISGKPLNYQMMYYNMQTIPNAKVRQAIAYAMDRKTIVDSLLKREGEIMDVPYTSIHPNYKKDLKPYPYDPAKAKALLQDGGWDFNKTLNFVVPTGNKSREQSADIIVENLKAVGVKATIQKVDLATVLQLGKKHEFDLLLLGLTFSIDPDLSMYLQTNNTSYNYSGYSSKEMDDLLIKGLKEMDPAKRTAIYNDIQDIIVRDLPQISLYADYRLGAVNKRVKVGVTKDLNMLADLNQWDVD</sequence>
<evidence type="ECO:0000313" key="7">
    <source>
        <dbReference type="EMBL" id="MCU6793702.1"/>
    </source>
</evidence>
<accession>A0ABT2UGG7</accession>
<dbReference type="InterPro" id="IPR039424">
    <property type="entry name" value="SBP_5"/>
</dbReference>
<feature type="chain" id="PRO_5045721065" evidence="5">
    <location>
        <begin position="23"/>
        <end position="549"/>
    </location>
</feature>
<reference evidence="7 8" key="1">
    <citation type="submission" date="2022-09" db="EMBL/GenBank/DDBJ databases">
        <authorList>
            <person name="Han X.L."/>
            <person name="Wang Q."/>
            <person name="Lu T."/>
        </authorList>
    </citation>
    <scope>NUCLEOTIDE SEQUENCE [LARGE SCALE GENOMIC DNA]</scope>
    <source>
        <strain evidence="7 8">WQ 127069</strain>
    </source>
</reference>
<dbReference type="InterPro" id="IPR030678">
    <property type="entry name" value="Peptide/Ni-bd"/>
</dbReference>
<proteinExistence type="inferred from homology"/>
<organism evidence="7 8">
    <name type="scientific">Paenibacillus baimaensis</name>
    <dbReference type="NCBI Taxonomy" id="2982185"/>
    <lineage>
        <taxon>Bacteria</taxon>
        <taxon>Bacillati</taxon>
        <taxon>Bacillota</taxon>
        <taxon>Bacilli</taxon>
        <taxon>Bacillales</taxon>
        <taxon>Paenibacillaceae</taxon>
        <taxon>Paenibacillus</taxon>
    </lineage>
</organism>